<dbReference type="GO" id="GO:0005737">
    <property type="term" value="C:cytoplasm"/>
    <property type="evidence" value="ECO:0007669"/>
    <property type="project" value="TreeGrafter"/>
</dbReference>
<dbReference type="GO" id="GO:0004029">
    <property type="term" value="F:aldehyde dehydrogenase (NAD+) activity"/>
    <property type="evidence" value="ECO:0007669"/>
    <property type="project" value="TreeGrafter"/>
</dbReference>
<dbReference type="PANTHER" id="PTHR48079">
    <property type="entry name" value="PROTEIN YEEZ"/>
    <property type="match status" value="1"/>
</dbReference>
<reference evidence="2 3" key="1">
    <citation type="submission" date="2020-08" db="EMBL/GenBank/DDBJ databases">
        <title>Genomic Encyclopedia of Type Strains, Phase IV (KMG-IV): sequencing the most valuable type-strain genomes for metagenomic binning, comparative biology and taxonomic classification.</title>
        <authorList>
            <person name="Goeker M."/>
        </authorList>
    </citation>
    <scope>NUCLEOTIDE SEQUENCE [LARGE SCALE GENOMIC DNA]</scope>
    <source>
        <strain evidence="2 3">DSM 29007</strain>
    </source>
</reference>
<protein>
    <submittedName>
        <fullName evidence="2">Nucleoside-diphosphate-sugar epimerase</fullName>
    </submittedName>
</protein>
<gene>
    <name evidence="2" type="ORF">HNQ61_004620</name>
</gene>
<dbReference type="InterPro" id="IPR001509">
    <property type="entry name" value="Epimerase_deHydtase"/>
</dbReference>
<accession>A0A841H4P7</accession>
<dbReference type="SUPFAM" id="SSF51735">
    <property type="entry name" value="NAD(P)-binding Rossmann-fold domains"/>
    <property type="match status" value="1"/>
</dbReference>
<dbReference type="InterPro" id="IPR036291">
    <property type="entry name" value="NAD(P)-bd_dom_sf"/>
</dbReference>
<dbReference type="EMBL" id="JACHIA010000019">
    <property type="protein sequence ID" value="MBB6072954.1"/>
    <property type="molecule type" value="Genomic_DNA"/>
</dbReference>
<feature type="domain" description="NAD-dependent epimerase/dehydratase" evidence="1">
    <location>
        <begin position="3"/>
        <end position="220"/>
    </location>
</feature>
<comment type="caution">
    <text evidence="2">The sequence shown here is derived from an EMBL/GenBank/DDBJ whole genome shotgun (WGS) entry which is preliminary data.</text>
</comment>
<sequence length="306" mass="31027">MKIFITGASGYIGGVVASHFAGLGHDVTALARSEESAARLSSAGFRVHRGDVSDPASFVSAVAAADGVVHAAVGGARGVTADDEAALEAMVGALEGRGAPLILTSGLGVYAGMQAAVVDEDTPMDAAIPQQQARVRLEQQAVRAAERGVRTVVIRPANVYGQGGAGLFTRLQLEYAERTGAGAVPGDGSAPFVTVHADDLAAAYAAALERAPAGSVYNLAGQSHTFRELAGAMSHAVGGGGRTVALSADEAREAWGPLAALITSIPAISALRATVELGWTPRAPSLTWELTHGSLLRAGAEDARQT</sequence>
<dbReference type="Proteomes" id="UP000582837">
    <property type="component" value="Unassembled WGS sequence"/>
</dbReference>
<dbReference type="RefSeq" id="WP_170037155.1">
    <property type="nucleotide sequence ID" value="NZ_JABDTL010000002.1"/>
</dbReference>
<evidence type="ECO:0000313" key="2">
    <source>
        <dbReference type="EMBL" id="MBB6072954.1"/>
    </source>
</evidence>
<dbReference type="InterPro" id="IPR051783">
    <property type="entry name" value="NAD(P)-dependent_oxidoreduct"/>
</dbReference>
<name>A0A841H4P7_9BACT</name>
<keyword evidence="3" id="KW-1185">Reference proteome</keyword>
<dbReference type="Gene3D" id="3.40.50.720">
    <property type="entry name" value="NAD(P)-binding Rossmann-like Domain"/>
    <property type="match status" value="1"/>
</dbReference>
<dbReference type="AlphaFoldDB" id="A0A841H4P7"/>
<evidence type="ECO:0000313" key="3">
    <source>
        <dbReference type="Proteomes" id="UP000582837"/>
    </source>
</evidence>
<proteinExistence type="predicted"/>
<dbReference type="Pfam" id="PF01370">
    <property type="entry name" value="Epimerase"/>
    <property type="match status" value="1"/>
</dbReference>
<evidence type="ECO:0000259" key="1">
    <source>
        <dbReference type="Pfam" id="PF01370"/>
    </source>
</evidence>
<organism evidence="2 3">
    <name type="scientific">Longimicrobium terrae</name>
    <dbReference type="NCBI Taxonomy" id="1639882"/>
    <lineage>
        <taxon>Bacteria</taxon>
        <taxon>Pseudomonadati</taxon>
        <taxon>Gemmatimonadota</taxon>
        <taxon>Longimicrobiia</taxon>
        <taxon>Longimicrobiales</taxon>
        <taxon>Longimicrobiaceae</taxon>
        <taxon>Longimicrobium</taxon>
    </lineage>
</organism>
<dbReference type="PANTHER" id="PTHR48079:SF6">
    <property type="entry name" value="NAD(P)-BINDING DOMAIN-CONTAINING PROTEIN-RELATED"/>
    <property type="match status" value="1"/>
</dbReference>